<proteinExistence type="predicted"/>
<sequence length="345" mass="39695">MYQQRHCLSFTYRASPINSLPFGLHVRSLLCAYLQSPTFISSSFKVLRVLDVHGSSVYHVVIGSENLVHLRYLAISCKLPPMGTFHRLECLVVDTMDEVEISEVLLNMLSLRHMQFNGGAYFSASCRRQATNDESFQINNNLQSISWLKISDETDEKILRSLPNLRRLKARLVTSLNYSFDLLNRLESLKLSPDYSNAGDSCYSLISLPLYLKKLTLFDVQVSLKQMEIIGRLLNLEVLKLLLVAFEGRQWDTSEDEFPQLKFLKLDDVQLAEWNASSDNFPRLQRLVLRHCNHLKMIPSSLGDIPMLQKIEVYKCSQAIKDSAKQIQEEQQEMENEELQIIISD</sequence>
<keyword evidence="2" id="KW-1185">Reference proteome</keyword>
<reference evidence="2" key="1">
    <citation type="submission" date="2024-07" db="EMBL/GenBank/DDBJ databases">
        <title>Two chromosome-level genome assemblies of Korean endemic species Abeliophyllum distichum and Forsythia ovata (Oleaceae).</title>
        <authorList>
            <person name="Jang H."/>
        </authorList>
    </citation>
    <scope>NUCLEOTIDE SEQUENCE [LARGE SCALE GENOMIC DNA]</scope>
</reference>
<dbReference type="SUPFAM" id="SSF52058">
    <property type="entry name" value="L domain-like"/>
    <property type="match status" value="1"/>
</dbReference>
<accession>A0ABD1WSD0</accession>
<dbReference type="EMBL" id="JBFOLJ010000002">
    <property type="protein sequence ID" value="KAL2551598.1"/>
    <property type="molecule type" value="Genomic_DNA"/>
</dbReference>
<protein>
    <submittedName>
        <fullName evidence="1">Late blight resistance protein-like protein R1B-16</fullName>
    </submittedName>
</protein>
<dbReference type="PANTHER" id="PTHR15140:SF37">
    <property type="entry name" value="UBIQUITIN-LIKE DOMAIN-CONTAINING PROTEIN"/>
    <property type="match status" value="1"/>
</dbReference>
<evidence type="ECO:0000313" key="1">
    <source>
        <dbReference type="EMBL" id="KAL2551598.1"/>
    </source>
</evidence>
<name>A0ABD1WSD0_9LAMI</name>
<dbReference type="AlphaFoldDB" id="A0ABD1WSD0"/>
<dbReference type="PANTHER" id="PTHR15140">
    <property type="entry name" value="TUBULIN-SPECIFIC CHAPERONE E"/>
    <property type="match status" value="1"/>
</dbReference>
<gene>
    <name evidence="1" type="ORF">Fot_05217</name>
</gene>
<dbReference type="Gene3D" id="3.80.10.10">
    <property type="entry name" value="Ribonuclease Inhibitor"/>
    <property type="match status" value="1"/>
</dbReference>
<comment type="caution">
    <text evidence="1">The sequence shown here is derived from an EMBL/GenBank/DDBJ whole genome shotgun (WGS) entry which is preliminary data.</text>
</comment>
<organism evidence="1 2">
    <name type="scientific">Forsythia ovata</name>
    <dbReference type="NCBI Taxonomy" id="205694"/>
    <lineage>
        <taxon>Eukaryota</taxon>
        <taxon>Viridiplantae</taxon>
        <taxon>Streptophyta</taxon>
        <taxon>Embryophyta</taxon>
        <taxon>Tracheophyta</taxon>
        <taxon>Spermatophyta</taxon>
        <taxon>Magnoliopsida</taxon>
        <taxon>eudicotyledons</taxon>
        <taxon>Gunneridae</taxon>
        <taxon>Pentapetalae</taxon>
        <taxon>asterids</taxon>
        <taxon>lamiids</taxon>
        <taxon>Lamiales</taxon>
        <taxon>Oleaceae</taxon>
        <taxon>Forsythieae</taxon>
        <taxon>Forsythia</taxon>
    </lineage>
</organism>
<dbReference type="InterPro" id="IPR032675">
    <property type="entry name" value="LRR_dom_sf"/>
</dbReference>
<dbReference type="Proteomes" id="UP001604277">
    <property type="component" value="Unassembled WGS sequence"/>
</dbReference>
<evidence type="ECO:0000313" key="2">
    <source>
        <dbReference type="Proteomes" id="UP001604277"/>
    </source>
</evidence>